<organism evidence="2 3">
    <name type="scientific">Desulfomicrobium norvegicum (strain DSM 1741 / NCIMB 8310)</name>
    <name type="common">Desulfovibrio baculatus (strain Norway 4)</name>
    <name type="synonym">Desulfovibrio desulfuricans (strain Norway 4)</name>
    <dbReference type="NCBI Taxonomy" id="52561"/>
    <lineage>
        <taxon>Bacteria</taxon>
        <taxon>Pseudomonadati</taxon>
        <taxon>Thermodesulfobacteriota</taxon>
        <taxon>Desulfovibrionia</taxon>
        <taxon>Desulfovibrionales</taxon>
        <taxon>Desulfomicrobiaceae</taxon>
        <taxon>Desulfomicrobium</taxon>
    </lineage>
</organism>
<dbReference type="OrthoDB" id="9794834at2"/>
<dbReference type="Proteomes" id="UP000199581">
    <property type="component" value="Unassembled WGS sequence"/>
</dbReference>
<dbReference type="PANTHER" id="PTHR43236:SF2">
    <property type="entry name" value="BLL0069 PROTEIN"/>
    <property type="match status" value="1"/>
</dbReference>
<protein>
    <recommendedName>
        <fullName evidence="1">IrrE N-terminal-like domain-containing protein</fullName>
    </recommendedName>
</protein>
<reference evidence="2 3" key="1">
    <citation type="submission" date="2016-10" db="EMBL/GenBank/DDBJ databases">
        <authorList>
            <person name="Varghese N."/>
            <person name="Submissions S."/>
        </authorList>
    </citation>
    <scope>NUCLEOTIDE SEQUENCE [LARGE SCALE GENOMIC DNA]</scope>
    <source>
        <strain evidence="2 3">DSM 1741</strain>
    </source>
</reference>
<dbReference type="Gene3D" id="1.10.10.2910">
    <property type="match status" value="1"/>
</dbReference>
<comment type="caution">
    <text evidence="2">The sequence shown here is derived from an EMBL/GenBank/DDBJ whole genome shotgun (WGS) entry which is preliminary data.</text>
</comment>
<dbReference type="InterPro" id="IPR010359">
    <property type="entry name" value="IrrE_HExxH"/>
</dbReference>
<dbReference type="RefSeq" id="WP_143077968.1">
    <property type="nucleotide sequence ID" value="NZ_FOTO01000023.1"/>
</dbReference>
<dbReference type="AlphaFoldDB" id="A0A8G2F7I6"/>
<accession>A0A8G2F7I6</accession>
<dbReference type="EMBL" id="FOTO01000023">
    <property type="protein sequence ID" value="SFM22966.1"/>
    <property type="molecule type" value="Genomic_DNA"/>
</dbReference>
<dbReference type="PANTHER" id="PTHR43236">
    <property type="entry name" value="ANTITOXIN HIGA1"/>
    <property type="match status" value="1"/>
</dbReference>
<evidence type="ECO:0000313" key="3">
    <source>
        <dbReference type="Proteomes" id="UP000199581"/>
    </source>
</evidence>
<feature type="domain" description="IrrE N-terminal-like" evidence="1">
    <location>
        <begin position="53"/>
        <end position="155"/>
    </location>
</feature>
<evidence type="ECO:0000259" key="1">
    <source>
        <dbReference type="Pfam" id="PF06114"/>
    </source>
</evidence>
<evidence type="ECO:0000313" key="2">
    <source>
        <dbReference type="EMBL" id="SFM22966.1"/>
    </source>
</evidence>
<name>A0A8G2F7I6_DESNO</name>
<dbReference type="Pfam" id="PF06114">
    <property type="entry name" value="Peptidase_M78"/>
    <property type="match status" value="1"/>
</dbReference>
<proteinExistence type="predicted"/>
<dbReference type="InterPro" id="IPR052345">
    <property type="entry name" value="Rad_response_metalloprotease"/>
</dbReference>
<keyword evidence="3" id="KW-1185">Reference proteome</keyword>
<sequence length="260" mass="29754">MNRFKNPYDYLKYFGVTDPKDICLDILSKGCDATVQYRMLTGCEGYIVGVKDSATIFVSNAVSISRQRFCIGHELGHWMLDRGTPRFSCKAEDIGGHKIFQKGVEARANRYAADLLMPEFLFKPAAVDMEMSFNSVRKLAKLFQTSIMATAIRLTRFGSFPAIFAWYDAKNGSRISCVRWPEVPSFIWPHEQLHHETYAMEVLCGKSTDSGGPKRIDASYWFDTRNAYDHDVYEHSIKGYGDLVLSMIWWKDESMLDELS</sequence>
<gene>
    <name evidence="2" type="ORF">SAMN05421830_12326</name>
</gene>